<accession>A0A3B6G051</accession>
<name>A0A3B6G051_WHEAT</name>
<dbReference type="Gramene" id="TraesNOR3B03G01784780.1">
    <property type="protein sequence ID" value="TraesNOR3B03G01784780.1"/>
    <property type="gene ID" value="TraesNOR3B03G01784780"/>
</dbReference>
<dbReference type="Gramene" id="TraesJULUn03G04579620.1">
    <property type="protein sequence ID" value="TraesJULUn03G04579620.1"/>
    <property type="gene ID" value="TraesJULUn03G04579620"/>
</dbReference>
<dbReference type="Pfam" id="PF08263">
    <property type="entry name" value="LRRNT_2"/>
    <property type="match status" value="1"/>
</dbReference>
<feature type="chain" id="PRO_5043174127" description="Leucine-rich repeat-containing N-terminal plant-type domain-containing protein" evidence="4">
    <location>
        <begin position="26"/>
        <end position="155"/>
    </location>
</feature>
<evidence type="ECO:0000256" key="2">
    <source>
        <dbReference type="ARBA" id="ARBA00022729"/>
    </source>
</evidence>
<dbReference type="Gene3D" id="3.80.10.10">
    <property type="entry name" value="Ribonuclease Inhibitor"/>
    <property type="match status" value="1"/>
</dbReference>
<dbReference type="EnsemblPlants" id="TraesCS3B02G521200.1">
    <property type="protein sequence ID" value="TraesCS3B02G521200.1"/>
    <property type="gene ID" value="TraesCS3B02G521200"/>
</dbReference>
<dbReference type="InterPro" id="IPR032675">
    <property type="entry name" value="LRR_dom_sf"/>
</dbReference>
<feature type="domain" description="Leucine-rich repeat-containing N-terminal plant-type" evidence="5">
    <location>
        <begin position="39"/>
        <end position="77"/>
    </location>
</feature>
<protein>
    <recommendedName>
        <fullName evidence="5">Leucine-rich repeat-containing N-terminal plant-type domain-containing protein</fullName>
    </recommendedName>
</protein>
<evidence type="ECO:0000256" key="3">
    <source>
        <dbReference type="ARBA" id="ARBA00022737"/>
    </source>
</evidence>
<dbReference type="Gramene" id="TraesROB_scaffold_116155_01G000100.1">
    <property type="protein sequence ID" value="TraesROB_scaffold_116155_01G000100.1"/>
    <property type="gene ID" value="TraesROB_scaffold_116155_01G000100"/>
</dbReference>
<dbReference type="InterPro" id="IPR013210">
    <property type="entry name" value="LRR_N_plant-typ"/>
</dbReference>
<dbReference type="STRING" id="4565.A0A3B6G051"/>
<dbReference type="GO" id="GO:0004675">
    <property type="term" value="F:transmembrane receptor protein serine/threonine kinase activity"/>
    <property type="evidence" value="ECO:0000318"/>
    <property type="project" value="GO_Central"/>
</dbReference>
<keyword evidence="3" id="KW-0677">Repeat</keyword>
<evidence type="ECO:0000313" key="7">
    <source>
        <dbReference type="Proteomes" id="UP000019116"/>
    </source>
</evidence>
<dbReference type="Gramene" id="TraesWEE_scaffold_019172_01G000100.1">
    <property type="protein sequence ID" value="TraesWEE_scaffold_019172_01G000100.1"/>
    <property type="gene ID" value="TraesWEE_scaffold_019172_01G000100"/>
</dbReference>
<proteinExistence type="predicted"/>
<keyword evidence="7" id="KW-1185">Reference proteome</keyword>
<dbReference type="Gramene" id="TraesKAR3B01G0513890.1">
    <property type="protein sequence ID" value="cds.TraesKAR3B01G0513890.1"/>
    <property type="gene ID" value="TraesKAR3B01G0513890"/>
</dbReference>
<dbReference type="GO" id="GO:0007165">
    <property type="term" value="P:signal transduction"/>
    <property type="evidence" value="ECO:0000318"/>
    <property type="project" value="GO_Central"/>
</dbReference>
<sequence>MAVKTGAALLLTSLLALATIASSNTESFVLLIYVQFVGSEGDILYAQRQSWNDSNDVLLSWDPTLDNPCFWFHVCCNNNNSVTRVYATPLFFFSPPCSELKVQTDFIIQKLWGVNMLTGMVPLEVLSLVLVRDLTKLIFQLASFAVATVIQDTLK</sequence>
<reference evidence="6" key="1">
    <citation type="submission" date="2018-08" db="EMBL/GenBank/DDBJ databases">
        <authorList>
            <person name="Rossello M."/>
        </authorList>
    </citation>
    <scope>NUCLEOTIDE SEQUENCE [LARGE SCALE GENOMIC DNA]</scope>
    <source>
        <strain evidence="6">cv. Chinese Spring</strain>
    </source>
</reference>
<dbReference type="Gramene" id="TraesRN3B0101299600.1">
    <property type="protein sequence ID" value="TraesRN3B0101299600.1"/>
    <property type="gene ID" value="TraesRN3B0101299600"/>
</dbReference>
<dbReference type="Gramene" id="TraesSTA3B03G01750230.1">
    <property type="protein sequence ID" value="TraesSTA3B03G01750230.1"/>
    <property type="gene ID" value="TraesSTA3B03G01750230"/>
</dbReference>
<dbReference type="PANTHER" id="PTHR47988">
    <property type="entry name" value="SOMATIC EMBRYOGENESIS RECEPTOR KINASE 1"/>
    <property type="match status" value="1"/>
</dbReference>
<keyword evidence="1" id="KW-0433">Leucine-rich repeat</keyword>
<dbReference type="Gramene" id="TraesCLE_scaffold_001974_01G000100.1">
    <property type="protein sequence ID" value="TraesCLE_scaffold_001974_01G000100.1"/>
    <property type="gene ID" value="TraesCLE_scaffold_001974_01G000100"/>
</dbReference>
<evidence type="ECO:0000259" key="5">
    <source>
        <dbReference type="Pfam" id="PF08263"/>
    </source>
</evidence>
<feature type="signal peptide" evidence="4">
    <location>
        <begin position="1"/>
        <end position="25"/>
    </location>
</feature>
<dbReference type="Gramene" id="TraesPARA_EIv1.0_0921280.1">
    <property type="protein sequence ID" value="TraesPARA_EIv1.0_0921280.1.CDS"/>
    <property type="gene ID" value="TraesPARA_EIv1.0_0921280"/>
</dbReference>
<dbReference type="Gramene" id="TraesCAD_scaffold_002112_01G000400.1">
    <property type="protein sequence ID" value="TraesCAD_scaffold_002112_01G000400.1"/>
    <property type="gene ID" value="TraesCAD_scaffold_002112_01G000400"/>
</dbReference>
<dbReference type="Gramene" id="TraesARIUn03G04624880.1">
    <property type="protein sequence ID" value="TraesARIUn03G04624880.1"/>
    <property type="gene ID" value="TraesARIUn03G04624880"/>
</dbReference>
<organism evidence="6">
    <name type="scientific">Triticum aestivum</name>
    <name type="common">Wheat</name>
    <dbReference type="NCBI Taxonomy" id="4565"/>
    <lineage>
        <taxon>Eukaryota</taxon>
        <taxon>Viridiplantae</taxon>
        <taxon>Streptophyta</taxon>
        <taxon>Embryophyta</taxon>
        <taxon>Tracheophyta</taxon>
        <taxon>Spermatophyta</taxon>
        <taxon>Magnoliopsida</taxon>
        <taxon>Liliopsida</taxon>
        <taxon>Poales</taxon>
        <taxon>Poaceae</taxon>
        <taxon>BOP clade</taxon>
        <taxon>Pooideae</taxon>
        <taxon>Triticodae</taxon>
        <taxon>Triticeae</taxon>
        <taxon>Triticinae</taxon>
        <taxon>Triticum</taxon>
    </lineage>
</organism>
<dbReference type="Gramene" id="TraesCS3B02G521200.1">
    <property type="protein sequence ID" value="TraesCS3B02G521200.1"/>
    <property type="gene ID" value="TraesCS3B02G521200"/>
</dbReference>
<dbReference type="AlphaFoldDB" id="A0A3B6G051"/>
<dbReference type="Gramene" id="TraesCS3B03G1295100.1">
    <property type="protein sequence ID" value="TraesCS3B03G1295100.1.CDS"/>
    <property type="gene ID" value="TraesCS3B03G1295100"/>
</dbReference>
<reference evidence="6" key="2">
    <citation type="submission" date="2018-10" db="UniProtKB">
        <authorList>
            <consortium name="EnsemblPlants"/>
        </authorList>
    </citation>
    <scope>IDENTIFICATION</scope>
</reference>
<dbReference type="SMR" id="A0A3B6G051"/>
<dbReference type="Gramene" id="TraesJAGUn03G04548560.1">
    <property type="protein sequence ID" value="TraesJAGUn03G04548560.1"/>
    <property type="gene ID" value="TraesJAGUn03G04548560"/>
</dbReference>
<evidence type="ECO:0000256" key="4">
    <source>
        <dbReference type="SAM" id="SignalP"/>
    </source>
</evidence>
<dbReference type="GO" id="GO:0005886">
    <property type="term" value="C:plasma membrane"/>
    <property type="evidence" value="ECO:0000318"/>
    <property type="project" value="GO_Central"/>
</dbReference>
<evidence type="ECO:0000313" key="6">
    <source>
        <dbReference type="EnsemblPlants" id="TraesCS3B02G521200.1"/>
    </source>
</evidence>
<keyword evidence="2 4" id="KW-0732">Signal</keyword>
<evidence type="ECO:0000256" key="1">
    <source>
        <dbReference type="ARBA" id="ARBA00022614"/>
    </source>
</evidence>
<dbReference type="Proteomes" id="UP000019116">
    <property type="component" value="Chromosome 3B"/>
</dbReference>